<dbReference type="PANTHER" id="PTHR12176:SF80">
    <property type="entry name" value="EEF1A LYSINE METHYLTRANSFERASE 4"/>
    <property type="match status" value="1"/>
</dbReference>
<dbReference type="GO" id="GO:0008168">
    <property type="term" value="F:methyltransferase activity"/>
    <property type="evidence" value="ECO:0007669"/>
    <property type="project" value="UniProtKB-KW"/>
</dbReference>
<proteinExistence type="inferred from homology"/>
<comment type="similarity">
    <text evidence="1">Belongs to the methyltransferase superfamily.</text>
</comment>
<gene>
    <name evidence="4" type="ORF">MA16_Dca019972</name>
</gene>
<dbReference type="InterPro" id="IPR029063">
    <property type="entry name" value="SAM-dependent_MTases_sf"/>
</dbReference>
<evidence type="ECO:0000313" key="5">
    <source>
        <dbReference type="Proteomes" id="UP000233837"/>
    </source>
</evidence>
<name>A0A2I0WCK4_9ASPA</name>
<reference evidence="4 5" key="1">
    <citation type="journal article" date="2016" name="Sci. Rep.">
        <title>The Dendrobium catenatum Lindl. genome sequence provides insights into polysaccharide synthase, floral development and adaptive evolution.</title>
        <authorList>
            <person name="Zhang G.Q."/>
            <person name="Xu Q."/>
            <person name="Bian C."/>
            <person name="Tsai W.C."/>
            <person name="Yeh C.M."/>
            <person name="Liu K.W."/>
            <person name="Yoshida K."/>
            <person name="Zhang L.S."/>
            <person name="Chang S.B."/>
            <person name="Chen F."/>
            <person name="Shi Y."/>
            <person name="Su Y.Y."/>
            <person name="Zhang Y.Q."/>
            <person name="Chen L.J."/>
            <person name="Yin Y."/>
            <person name="Lin M."/>
            <person name="Huang H."/>
            <person name="Deng H."/>
            <person name="Wang Z.W."/>
            <person name="Zhu S.L."/>
            <person name="Zhao X."/>
            <person name="Deng C."/>
            <person name="Niu S.C."/>
            <person name="Huang J."/>
            <person name="Wang M."/>
            <person name="Liu G.H."/>
            <person name="Yang H.J."/>
            <person name="Xiao X.J."/>
            <person name="Hsiao Y.Y."/>
            <person name="Wu W.L."/>
            <person name="Chen Y.Y."/>
            <person name="Mitsuda N."/>
            <person name="Ohme-Takagi M."/>
            <person name="Luo Y.B."/>
            <person name="Van de Peer Y."/>
            <person name="Liu Z.J."/>
        </authorList>
    </citation>
    <scope>NUCLEOTIDE SEQUENCE [LARGE SCALE GENOMIC DNA]</scope>
    <source>
        <tissue evidence="4">The whole plant</tissue>
    </source>
</reference>
<keyword evidence="2" id="KW-0489">Methyltransferase</keyword>
<keyword evidence="3" id="KW-0808">Transferase</keyword>
<evidence type="ECO:0000256" key="2">
    <source>
        <dbReference type="ARBA" id="ARBA00022603"/>
    </source>
</evidence>
<evidence type="ECO:0000256" key="1">
    <source>
        <dbReference type="ARBA" id="ARBA00008361"/>
    </source>
</evidence>
<evidence type="ECO:0000313" key="4">
    <source>
        <dbReference type="EMBL" id="PKU73396.1"/>
    </source>
</evidence>
<dbReference type="InterPro" id="IPR051419">
    <property type="entry name" value="Lys/N-term_MeTrsfase_sf"/>
</dbReference>
<reference evidence="4 5" key="2">
    <citation type="journal article" date="2017" name="Nature">
        <title>The Apostasia genome and the evolution of orchids.</title>
        <authorList>
            <person name="Zhang G.Q."/>
            <person name="Liu K.W."/>
            <person name="Li Z."/>
            <person name="Lohaus R."/>
            <person name="Hsiao Y.Y."/>
            <person name="Niu S.C."/>
            <person name="Wang J.Y."/>
            <person name="Lin Y.C."/>
            <person name="Xu Q."/>
            <person name="Chen L.J."/>
            <person name="Yoshida K."/>
            <person name="Fujiwara S."/>
            <person name="Wang Z.W."/>
            <person name="Zhang Y.Q."/>
            <person name="Mitsuda N."/>
            <person name="Wang M."/>
            <person name="Liu G.H."/>
            <person name="Pecoraro L."/>
            <person name="Huang H.X."/>
            <person name="Xiao X.J."/>
            <person name="Lin M."/>
            <person name="Wu X.Y."/>
            <person name="Wu W.L."/>
            <person name="Chen Y.Y."/>
            <person name="Chang S.B."/>
            <person name="Sakamoto S."/>
            <person name="Ohme-Takagi M."/>
            <person name="Yagi M."/>
            <person name="Zeng S.J."/>
            <person name="Shen C.Y."/>
            <person name="Yeh C.M."/>
            <person name="Luo Y.B."/>
            <person name="Tsai W.C."/>
            <person name="Van de Peer Y."/>
            <person name="Liu Z.J."/>
        </authorList>
    </citation>
    <scope>NUCLEOTIDE SEQUENCE [LARGE SCALE GENOMIC DNA]</scope>
    <source>
        <tissue evidence="4">The whole plant</tissue>
    </source>
</reference>
<dbReference type="GO" id="GO:0032259">
    <property type="term" value="P:methylation"/>
    <property type="evidence" value="ECO:0007669"/>
    <property type="project" value="UniProtKB-KW"/>
</dbReference>
<dbReference type="Proteomes" id="UP000233837">
    <property type="component" value="Unassembled WGS sequence"/>
</dbReference>
<organism evidence="4 5">
    <name type="scientific">Dendrobium catenatum</name>
    <dbReference type="NCBI Taxonomy" id="906689"/>
    <lineage>
        <taxon>Eukaryota</taxon>
        <taxon>Viridiplantae</taxon>
        <taxon>Streptophyta</taxon>
        <taxon>Embryophyta</taxon>
        <taxon>Tracheophyta</taxon>
        <taxon>Spermatophyta</taxon>
        <taxon>Magnoliopsida</taxon>
        <taxon>Liliopsida</taxon>
        <taxon>Asparagales</taxon>
        <taxon>Orchidaceae</taxon>
        <taxon>Epidendroideae</taxon>
        <taxon>Malaxideae</taxon>
        <taxon>Dendrobiinae</taxon>
        <taxon>Dendrobium</taxon>
    </lineage>
</organism>
<dbReference type="PANTHER" id="PTHR12176">
    <property type="entry name" value="SAM-DEPENDENT METHYLTRANSFERASE SUPERFAMILY PROTEIN"/>
    <property type="match status" value="1"/>
</dbReference>
<dbReference type="AlphaFoldDB" id="A0A2I0WCK4"/>
<evidence type="ECO:0000256" key="3">
    <source>
        <dbReference type="ARBA" id="ARBA00022679"/>
    </source>
</evidence>
<dbReference type="Gene3D" id="3.40.50.150">
    <property type="entry name" value="Vaccinia Virus protein VP39"/>
    <property type="match status" value="1"/>
</dbReference>
<sequence>MLDLLFESESFDIVVEKGTTDALYLDSGDPWNPRPETVSKVMKVLQGVHKVLKPDEVFIYISFEQPHLRRELFEAPCLTWSVEWTILSFCGLGEGTTAMNLLRNIINRHLEKSLDDLTTEQALNGSRLFGSREDYHDTLMP</sequence>
<protein>
    <submittedName>
        <fullName evidence="4">Uncharacterized protein</fullName>
    </submittedName>
</protein>
<accession>A0A2I0WCK4</accession>
<keyword evidence="5" id="KW-1185">Reference proteome</keyword>
<dbReference type="EMBL" id="KZ502746">
    <property type="protein sequence ID" value="PKU73396.1"/>
    <property type="molecule type" value="Genomic_DNA"/>
</dbReference>